<dbReference type="InterPro" id="IPR029154">
    <property type="entry name" value="HIBADH-like_NADP-bd"/>
</dbReference>
<reference evidence="8 10" key="2">
    <citation type="submission" date="2020-07" db="EMBL/GenBank/DDBJ databases">
        <title>Sequencing the genomes of 1000 actinobacteria strains.</title>
        <authorList>
            <person name="Klenk H.-P."/>
        </authorList>
    </citation>
    <scope>NUCLEOTIDE SEQUENCE [LARGE SCALE GENOMIC DNA]</scope>
    <source>
        <strain evidence="8 10">DSM 10309</strain>
    </source>
</reference>
<evidence type="ECO:0000313" key="8">
    <source>
        <dbReference type="EMBL" id="MBA8814241.1"/>
    </source>
</evidence>
<dbReference type="EMBL" id="JACGWW010000003">
    <property type="protein sequence ID" value="MBA8814241.1"/>
    <property type="molecule type" value="Genomic_DNA"/>
</dbReference>
<dbReference type="InterPro" id="IPR036291">
    <property type="entry name" value="NAD(P)-bd_dom_sf"/>
</dbReference>
<dbReference type="EMBL" id="BJUV01000018">
    <property type="protein sequence ID" value="GEK83667.1"/>
    <property type="molecule type" value="Genomic_DNA"/>
</dbReference>
<evidence type="ECO:0000259" key="5">
    <source>
        <dbReference type="Pfam" id="PF03446"/>
    </source>
</evidence>
<protein>
    <submittedName>
        <fullName evidence="8">3-hydroxyisobutyrate dehydrogenase</fullName>
        <ecNumber evidence="8">1.1.1.31</ecNumber>
    </submittedName>
</protein>
<dbReference type="GO" id="GO:0008442">
    <property type="term" value="F:3-hydroxyisobutyrate dehydrogenase activity"/>
    <property type="evidence" value="ECO:0007669"/>
    <property type="project" value="UniProtKB-EC"/>
</dbReference>
<evidence type="ECO:0000313" key="10">
    <source>
        <dbReference type="Proteomes" id="UP000522688"/>
    </source>
</evidence>
<dbReference type="Pfam" id="PF03446">
    <property type="entry name" value="NAD_binding_2"/>
    <property type="match status" value="1"/>
</dbReference>
<dbReference type="InterPro" id="IPR015815">
    <property type="entry name" value="HIBADH-related"/>
</dbReference>
<comment type="similarity">
    <text evidence="1">Belongs to the HIBADH-related family.</text>
</comment>
<evidence type="ECO:0000256" key="1">
    <source>
        <dbReference type="ARBA" id="ARBA00009080"/>
    </source>
</evidence>
<keyword evidence="2 8" id="KW-0560">Oxidoreductase</keyword>
<dbReference type="OrthoDB" id="3185659at2"/>
<dbReference type="InterPro" id="IPR013328">
    <property type="entry name" value="6PGD_dom2"/>
</dbReference>
<dbReference type="InterPro" id="IPR008927">
    <property type="entry name" value="6-PGluconate_DH-like_C_sf"/>
</dbReference>
<comment type="caution">
    <text evidence="8">The sequence shown here is derived from an EMBL/GenBank/DDBJ whole genome shotgun (WGS) entry which is preliminary data.</text>
</comment>
<organism evidence="8 10">
    <name type="scientific">Frigoribacterium faeni</name>
    <dbReference type="NCBI Taxonomy" id="145483"/>
    <lineage>
        <taxon>Bacteria</taxon>
        <taxon>Bacillati</taxon>
        <taxon>Actinomycetota</taxon>
        <taxon>Actinomycetes</taxon>
        <taxon>Micrococcales</taxon>
        <taxon>Microbacteriaceae</taxon>
        <taxon>Frigoribacterium</taxon>
    </lineage>
</organism>
<accession>A0A7W3PJS8</accession>
<dbReference type="PIRSF" id="PIRSF000103">
    <property type="entry name" value="HIBADH"/>
    <property type="match status" value="1"/>
</dbReference>
<evidence type="ECO:0000256" key="3">
    <source>
        <dbReference type="ARBA" id="ARBA00023027"/>
    </source>
</evidence>
<feature type="domain" description="3-hydroxyisobutyrate dehydrogenase-like NAD-binding" evidence="6">
    <location>
        <begin position="162"/>
        <end position="277"/>
    </location>
</feature>
<dbReference type="SUPFAM" id="SSF51735">
    <property type="entry name" value="NAD(P)-binding Rossmann-fold domains"/>
    <property type="match status" value="1"/>
</dbReference>
<dbReference type="Proteomes" id="UP000522688">
    <property type="component" value="Unassembled WGS sequence"/>
</dbReference>
<feature type="domain" description="6-phosphogluconate dehydrogenase NADP-binding" evidence="5">
    <location>
        <begin position="3"/>
        <end position="156"/>
    </location>
</feature>
<evidence type="ECO:0000313" key="9">
    <source>
        <dbReference type="Proteomes" id="UP000321154"/>
    </source>
</evidence>
<proteinExistence type="inferred from homology"/>
<dbReference type="Proteomes" id="UP000321154">
    <property type="component" value="Unassembled WGS sequence"/>
</dbReference>
<keyword evidence="3" id="KW-0520">NAD</keyword>
<dbReference type="PANTHER" id="PTHR43580:SF2">
    <property type="entry name" value="CYTOKINE-LIKE NUCLEAR FACTOR N-PAC"/>
    <property type="match status" value="1"/>
</dbReference>
<gene>
    <name evidence="7" type="primary">mmsB</name>
    <name evidence="8" type="ORF">FB463_002507</name>
    <name evidence="7" type="ORF">FFA01_19760</name>
</gene>
<dbReference type="Gene3D" id="1.10.1040.10">
    <property type="entry name" value="N-(1-d-carboxylethyl)-l-norvaline Dehydrogenase, domain 2"/>
    <property type="match status" value="1"/>
</dbReference>
<dbReference type="GO" id="GO:0050661">
    <property type="term" value="F:NADP binding"/>
    <property type="evidence" value="ECO:0007669"/>
    <property type="project" value="InterPro"/>
</dbReference>
<dbReference type="EC" id="1.1.1.31" evidence="8"/>
<evidence type="ECO:0000259" key="6">
    <source>
        <dbReference type="Pfam" id="PF14833"/>
    </source>
</evidence>
<name>A0A7W3PJS8_9MICO</name>
<dbReference type="PANTHER" id="PTHR43580">
    <property type="entry name" value="OXIDOREDUCTASE GLYR1-RELATED"/>
    <property type="match status" value="1"/>
</dbReference>
<evidence type="ECO:0000256" key="2">
    <source>
        <dbReference type="ARBA" id="ARBA00023002"/>
    </source>
</evidence>
<evidence type="ECO:0000313" key="7">
    <source>
        <dbReference type="EMBL" id="GEK83667.1"/>
    </source>
</evidence>
<dbReference type="InterPro" id="IPR051265">
    <property type="entry name" value="HIBADH-related_NP60_sf"/>
</dbReference>
<reference evidence="7 9" key="1">
    <citation type="submission" date="2019-07" db="EMBL/GenBank/DDBJ databases">
        <title>Whole genome shotgun sequence of Frigoribacterium faeni NBRC 103066.</title>
        <authorList>
            <person name="Hosoyama A."/>
            <person name="Uohara A."/>
            <person name="Ohji S."/>
            <person name="Ichikawa N."/>
        </authorList>
    </citation>
    <scope>NUCLEOTIDE SEQUENCE [LARGE SCALE GENOMIC DNA]</scope>
    <source>
        <strain evidence="7 9">NBRC 103066</strain>
    </source>
</reference>
<dbReference type="Pfam" id="PF14833">
    <property type="entry name" value="NAD_binding_11"/>
    <property type="match status" value="1"/>
</dbReference>
<dbReference type="Gene3D" id="3.40.50.720">
    <property type="entry name" value="NAD(P)-binding Rossmann-like Domain"/>
    <property type="match status" value="1"/>
</dbReference>
<dbReference type="SUPFAM" id="SSF48179">
    <property type="entry name" value="6-phosphogluconate dehydrogenase C-terminal domain-like"/>
    <property type="match status" value="1"/>
</dbReference>
<dbReference type="GO" id="GO:0051287">
    <property type="term" value="F:NAD binding"/>
    <property type="evidence" value="ECO:0007669"/>
    <property type="project" value="InterPro"/>
</dbReference>
<sequence>MRVAVLGTGIMGQGVARSLTREGHDVTAWNRTREKAEPLTADGVAVVGTVAEAVTGADVVLLVLFDGDAVLDVLDAAASSAPATAVWVQASTIGVEATGQVVEKARSAGVDLIEAMMLGTRKPAAEGKLVMLAAGASDLVQRARPVLDAMGAKTIAAGDTVGQGTALKLAANAWIASVTAATAQSVALAESLGLDPQLFLDAISGGQADTPYAHIKGATMIAGDYPTQFALDGLRKDIDLMRAAAPSTFDPTLLDALATVYASASERGHGSDDIAAVRAGFDGGRDRD</sequence>
<dbReference type="RefSeq" id="WP_146855622.1">
    <property type="nucleotide sequence ID" value="NZ_BAAAHR010000007.1"/>
</dbReference>
<dbReference type="AlphaFoldDB" id="A0A7W3PJS8"/>
<dbReference type="InterPro" id="IPR006115">
    <property type="entry name" value="6PGDH_NADP-bd"/>
</dbReference>
<evidence type="ECO:0000256" key="4">
    <source>
        <dbReference type="PIRSR" id="PIRSR000103-1"/>
    </source>
</evidence>
<keyword evidence="9" id="KW-1185">Reference proteome</keyword>
<feature type="active site" evidence="4">
    <location>
        <position position="168"/>
    </location>
</feature>